<feature type="domain" description="MI" evidence="8">
    <location>
        <begin position="134"/>
        <end position="255"/>
    </location>
</feature>
<proteinExistence type="inferred from homology"/>
<evidence type="ECO:0000313" key="10">
    <source>
        <dbReference type="Proteomes" id="UP001367676"/>
    </source>
</evidence>
<sequence>MDSENETLSDSASVYANGGTTTDHLTKIGVIAVDQRVKRKAKRLLKQHSKETPSEGTLVHTRHWKNSRKPRNGFSKRGLPKKGGAGGKGVWGKLGSESDGIDDIDRNDPNYDSDNVDDGDVVLKSVLPELSDEEMKKNVELIVLEYYEHGDTEEALLSFDELNCSSKKYLIPYHAIEIALDHKPSHREMTSVLLSDLTVRILRPKEMIQAFEMLLINLPDLILDTPDAPTVLGNYLARAVADVCMPPNVMKVLKDKVDNQHAREALTRAETLLSSQLGLYRLDNIWGIGGGLRPVKTLSRQMNLLLEEYLSSNDIPEATRCVVALEVPHFHHELVYEAIILTLESLNPDVETAMCAFLKSLSDAVIVTPEMMERGFLRVFEDMPDIILDIPLAYTVLERFVEKCSKAGFIPDDVTKKVPMTMRGRKRFVSEGDGGRVKEHY</sequence>
<dbReference type="EMBL" id="JBBCAQ010000041">
    <property type="protein sequence ID" value="KAK7571101.1"/>
    <property type="molecule type" value="Genomic_DNA"/>
</dbReference>
<evidence type="ECO:0000313" key="9">
    <source>
        <dbReference type="EMBL" id="KAK7571101.1"/>
    </source>
</evidence>
<feature type="domain" description="MI" evidence="8">
    <location>
        <begin position="297"/>
        <end position="420"/>
    </location>
</feature>
<dbReference type="InterPro" id="IPR003891">
    <property type="entry name" value="Initiation_fac_eIF4g_MI"/>
</dbReference>
<evidence type="ECO:0000256" key="1">
    <source>
        <dbReference type="ARBA" id="ARBA00004496"/>
    </source>
</evidence>
<evidence type="ECO:0000256" key="3">
    <source>
        <dbReference type="ARBA" id="ARBA00014414"/>
    </source>
</evidence>
<dbReference type="AlphaFoldDB" id="A0AAN9XXX5"/>
<dbReference type="GO" id="GO:0005829">
    <property type="term" value="C:cytosol"/>
    <property type="evidence" value="ECO:0007669"/>
    <property type="project" value="TreeGrafter"/>
</dbReference>
<gene>
    <name evidence="9" type="ORF">V9T40_014705</name>
</gene>
<dbReference type="PANTHER" id="PTHR12626">
    <property type="entry name" value="PROGRAMMED CELL DEATH 4"/>
    <property type="match status" value="1"/>
</dbReference>
<dbReference type="SUPFAM" id="SSF48371">
    <property type="entry name" value="ARM repeat"/>
    <property type="match status" value="2"/>
</dbReference>
<evidence type="ECO:0000256" key="7">
    <source>
        <dbReference type="SAM" id="MobiDB-lite"/>
    </source>
</evidence>
<evidence type="ECO:0000256" key="6">
    <source>
        <dbReference type="ARBA" id="ARBA00023242"/>
    </source>
</evidence>
<protein>
    <recommendedName>
        <fullName evidence="3">Programmed cell death protein 4</fullName>
    </recommendedName>
</protein>
<dbReference type="InterPro" id="IPR016024">
    <property type="entry name" value="ARM-type_fold"/>
</dbReference>
<dbReference type="InterPro" id="IPR039778">
    <property type="entry name" value="PDCD4"/>
</dbReference>
<reference evidence="9 10" key="1">
    <citation type="submission" date="2024-03" db="EMBL/GenBank/DDBJ databases">
        <title>Adaptation during the transition from Ophiocordyceps entomopathogen to insect associate is accompanied by gene loss and intensified selection.</title>
        <authorList>
            <person name="Ward C.M."/>
            <person name="Onetto C.A."/>
            <person name="Borneman A.R."/>
        </authorList>
    </citation>
    <scope>NUCLEOTIDE SEQUENCE [LARGE SCALE GENOMIC DNA]</scope>
    <source>
        <strain evidence="9">AWRI1</strain>
        <tissue evidence="9">Single Adult Female</tissue>
    </source>
</reference>
<evidence type="ECO:0000259" key="8">
    <source>
        <dbReference type="PROSITE" id="PS51366"/>
    </source>
</evidence>
<comment type="similarity">
    <text evidence="2">Belongs to the PDCD4 family.</text>
</comment>
<name>A0AAN9XXX5_9HEMI</name>
<comment type="subcellular location">
    <subcellularLocation>
        <location evidence="1">Cytoplasm</location>
    </subcellularLocation>
</comment>
<evidence type="ECO:0000256" key="2">
    <source>
        <dbReference type="ARBA" id="ARBA00005497"/>
    </source>
</evidence>
<feature type="region of interest" description="Disordered" evidence="7">
    <location>
        <begin position="1"/>
        <end position="20"/>
    </location>
</feature>
<keyword evidence="6" id="KW-0539">Nucleus</keyword>
<accession>A0AAN9XXX5</accession>
<dbReference type="PROSITE" id="PS51366">
    <property type="entry name" value="MI"/>
    <property type="match status" value="2"/>
</dbReference>
<feature type="region of interest" description="Disordered" evidence="7">
    <location>
        <begin position="40"/>
        <end position="115"/>
    </location>
</feature>
<feature type="compositionally biased region" description="Polar residues" evidence="7">
    <location>
        <begin position="8"/>
        <end position="20"/>
    </location>
</feature>
<dbReference type="Gene3D" id="1.25.40.180">
    <property type="match status" value="2"/>
</dbReference>
<organism evidence="9 10">
    <name type="scientific">Parthenolecanium corni</name>
    <dbReference type="NCBI Taxonomy" id="536013"/>
    <lineage>
        <taxon>Eukaryota</taxon>
        <taxon>Metazoa</taxon>
        <taxon>Ecdysozoa</taxon>
        <taxon>Arthropoda</taxon>
        <taxon>Hexapoda</taxon>
        <taxon>Insecta</taxon>
        <taxon>Pterygota</taxon>
        <taxon>Neoptera</taxon>
        <taxon>Paraneoptera</taxon>
        <taxon>Hemiptera</taxon>
        <taxon>Sternorrhyncha</taxon>
        <taxon>Coccoidea</taxon>
        <taxon>Coccidae</taxon>
        <taxon>Parthenolecanium</taxon>
    </lineage>
</organism>
<evidence type="ECO:0000256" key="4">
    <source>
        <dbReference type="ARBA" id="ARBA00022490"/>
    </source>
</evidence>
<evidence type="ECO:0000256" key="5">
    <source>
        <dbReference type="ARBA" id="ARBA00022737"/>
    </source>
</evidence>
<dbReference type="Proteomes" id="UP001367676">
    <property type="component" value="Unassembled WGS sequence"/>
</dbReference>
<feature type="compositionally biased region" description="Gly residues" evidence="7">
    <location>
        <begin position="81"/>
        <end position="92"/>
    </location>
</feature>
<dbReference type="Pfam" id="PF02847">
    <property type="entry name" value="MA3"/>
    <property type="match status" value="2"/>
</dbReference>
<dbReference type="GO" id="GO:0045892">
    <property type="term" value="P:negative regulation of DNA-templated transcription"/>
    <property type="evidence" value="ECO:0007669"/>
    <property type="project" value="InterPro"/>
</dbReference>
<dbReference type="FunFam" id="1.25.40.180:FF:000008">
    <property type="entry name" value="Programmed cell death protein 4"/>
    <property type="match status" value="1"/>
</dbReference>
<dbReference type="GO" id="GO:0005634">
    <property type="term" value="C:nucleus"/>
    <property type="evidence" value="ECO:0007669"/>
    <property type="project" value="TreeGrafter"/>
</dbReference>
<feature type="compositionally biased region" description="Basic residues" evidence="7">
    <location>
        <begin position="60"/>
        <end position="71"/>
    </location>
</feature>
<comment type="caution">
    <text evidence="9">The sequence shown here is derived from an EMBL/GenBank/DDBJ whole genome shotgun (WGS) entry which is preliminary data.</text>
</comment>
<keyword evidence="10" id="KW-1185">Reference proteome</keyword>
<keyword evidence="4" id="KW-0963">Cytoplasm</keyword>
<keyword evidence="5" id="KW-0677">Repeat</keyword>
<dbReference type="PANTHER" id="PTHR12626:SF0">
    <property type="entry name" value="PROGRAMMED CELL DEATH PROTEIN 4"/>
    <property type="match status" value="1"/>
</dbReference>
<dbReference type="FunFam" id="1.25.40.180:FF:000009">
    <property type="entry name" value="programmed cell death protein 4"/>
    <property type="match status" value="1"/>
</dbReference>
<dbReference type="SMART" id="SM00544">
    <property type="entry name" value="MA3"/>
    <property type="match status" value="2"/>
</dbReference>